<comment type="domain">
    <text evidence="10">Consists of 16-stranded beta-barrel sheets, with large surface-exposed loops, that form a transmembrane pore at the center of each barrel. The pore is partially ocluded by a peptide loop that folds into the pore lumen.</text>
</comment>
<dbReference type="Proteomes" id="UP000705379">
    <property type="component" value="Unassembled WGS sequence"/>
</dbReference>
<keyword evidence="7 10" id="KW-0626">Porin</keyword>
<evidence type="ECO:0000256" key="2">
    <source>
        <dbReference type="ARBA" id="ARBA00022448"/>
    </source>
</evidence>
<keyword evidence="6 10" id="KW-0406">Ion transport</keyword>
<comment type="subcellular location">
    <subcellularLocation>
        <location evidence="10">Cell outer membrane</location>
        <topology evidence="10">Multi-pass membrane protein</topology>
    </subcellularLocation>
</comment>
<name>A0A927Q5A3_9HYPH</name>
<comment type="caution">
    <text evidence="12">The sequence shown here is derived from an EMBL/GenBank/DDBJ whole genome shotgun (WGS) entry which is preliminary data.</text>
</comment>
<keyword evidence="9 10" id="KW-0998">Cell outer membrane</keyword>
<reference evidence="12" key="1">
    <citation type="submission" date="2018-08" db="EMBL/GenBank/DDBJ databases">
        <authorList>
            <person name="Jin W."/>
            <person name="Wang H."/>
            <person name="Yang Y."/>
            <person name="Li M."/>
            <person name="Liu J."/>
        </authorList>
    </citation>
    <scope>NUCLEOTIDE SEQUENCE</scope>
    <source>
        <strain evidence="12">AESS21</strain>
    </source>
</reference>
<keyword evidence="8 10" id="KW-0472">Membrane</keyword>
<dbReference type="RefSeq" id="WP_192110479.1">
    <property type="nucleotide sequence ID" value="NZ_JACYXJ010000006.1"/>
</dbReference>
<feature type="signal peptide" evidence="10">
    <location>
        <begin position="1"/>
        <end position="22"/>
    </location>
</feature>
<evidence type="ECO:0000256" key="5">
    <source>
        <dbReference type="ARBA" id="ARBA00022729"/>
    </source>
</evidence>
<evidence type="ECO:0000256" key="8">
    <source>
        <dbReference type="ARBA" id="ARBA00023136"/>
    </source>
</evidence>
<feature type="chain" id="PRO_5038156307" description="Porin" evidence="10">
    <location>
        <begin position="23"/>
        <end position="387"/>
    </location>
</feature>
<dbReference type="EMBL" id="JACYXJ010000006">
    <property type="protein sequence ID" value="MBD8878048.1"/>
    <property type="molecule type" value="Genomic_DNA"/>
</dbReference>
<evidence type="ECO:0000256" key="1">
    <source>
        <dbReference type="ARBA" id="ARBA00009521"/>
    </source>
</evidence>
<comment type="function">
    <text evidence="10">Forms passive diffusion pores that allow small molecular weight hydrophilic materials across the outer membrane.</text>
</comment>
<organism evidence="12 14">
    <name type="scientific">Roseibium polysiphoniae</name>
    <dbReference type="NCBI Taxonomy" id="2571221"/>
    <lineage>
        <taxon>Bacteria</taxon>
        <taxon>Pseudomonadati</taxon>
        <taxon>Pseudomonadota</taxon>
        <taxon>Alphaproteobacteria</taxon>
        <taxon>Hyphomicrobiales</taxon>
        <taxon>Stappiaceae</taxon>
        <taxon>Roseibium</taxon>
    </lineage>
</organism>
<keyword evidence="4 10" id="KW-0812">Transmembrane</keyword>
<keyword evidence="2 10" id="KW-0813">Transport</keyword>
<dbReference type="Proteomes" id="UP000615687">
    <property type="component" value="Unassembled WGS sequence"/>
</dbReference>
<dbReference type="Pfam" id="PF02530">
    <property type="entry name" value="Porin_2"/>
    <property type="match status" value="1"/>
</dbReference>
<dbReference type="GO" id="GO:0015288">
    <property type="term" value="F:porin activity"/>
    <property type="evidence" value="ECO:0007669"/>
    <property type="project" value="UniProtKB-KW"/>
</dbReference>
<evidence type="ECO:0000256" key="10">
    <source>
        <dbReference type="RuleBase" id="RU364005"/>
    </source>
</evidence>
<evidence type="ECO:0000256" key="3">
    <source>
        <dbReference type="ARBA" id="ARBA00022452"/>
    </source>
</evidence>
<evidence type="ECO:0000256" key="6">
    <source>
        <dbReference type="ARBA" id="ARBA00023065"/>
    </source>
</evidence>
<dbReference type="InterPro" id="IPR003684">
    <property type="entry name" value="Porin_alphabac"/>
</dbReference>
<sequence>MRFAPLAIAAFGLLPLSTASFAADLPVAPEPIDYVRVCDSYGSRFYYIPGTETCLRVGGRVRVEYRFNNFGSAPNNWSDRSDDDLNFRGRGYLYLDSRTNTEFGLLRTYTSMYLTNTSGSESSSLEFAYIQFGGFTFGHAQSFWDFWTGYSYGAQLTDYSDVKSNVLAYTGSFGNGFSATVSLEDANSRQSNLISAGGNGYAGTKMPDLVANLRVDQGWGSAQLMGALHQVRFADASADGTLGWVIGGGVEVNVPILGQDDAFVIQVAYSDGASAFPLDTWDDQITDAINVGGSTKTTKTWNISAGWNHNFSKTLEANLEGGYHVADAGTAAYDFSQWGITGNVVWKPVPGFGIGGELQYREVDYDTASGLSDKDEIYGTLRVQRTF</sequence>
<reference evidence="12" key="3">
    <citation type="journal article" date="2021" name="Microorganisms">
        <title>Bacterial Dimethylsulfoniopropionate Biosynthesis in the East China Sea.</title>
        <authorList>
            <person name="Liu J."/>
            <person name="Zhang Y."/>
            <person name="Liu J."/>
            <person name="Zhong H."/>
            <person name="Williams B.T."/>
            <person name="Zheng Y."/>
            <person name="Curson A.R.J."/>
            <person name="Sun C."/>
            <person name="Sun H."/>
            <person name="Song D."/>
            <person name="Wagner Mackenzie B."/>
            <person name="Bermejo Martinez A."/>
            <person name="Todd J.D."/>
            <person name="Zhang X.H."/>
        </authorList>
    </citation>
    <scope>NUCLEOTIDE SEQUENCE</scope>
    <source>
        <strain evidence="12">AESS21</strain>
    </source>
</reference>
<evidence type="ECO:0000313" key="14">
    <source>
        <dbReference type="Proteomes" id="UP000705379"/>
    </source>
</evidence>
<evidence type="ECO:0000313" key="13">
    <source>
        <dbReference type="Proteomes" id="UP000615687"/>
    </source>
</evidence>
<evidence type="ECO:0000256" key="4">
    <source>
        <dbReference type="ARBA" id="ARBA00022692"/>
    </source>
</evidence>
<proteinExistence type="inferred from homology"/>
<keyword evidence="13" id="KW-1185">Reference proteome</keyword>
<keyword evidence="3 10" id="KW-1134">Transmembrane beta strand</keyword>
<dbReference type="GO" id="GO:0006811">
    <property type="term" value="P:monoatomic ion transport"/>
    <property type="evidence" value="ECO:0007669"/>
    <property type="project" value="UniProtKB-KW"/>
</dbReference>
<keyword evidence="5 10" id="KW-0732">Signal</keyword>
<dbReference type="GO" id="GO:0009279">
    <property type="term" value="C:cell outer membrane"/>
    <property type="evidence" value="ECO:0007669"/>
    <property type="project" value="UniProtKB-SubCell"/>
</dbReference>
<gene>
    <name evidence="12" type="ORF">DYI23_14350</name>
    <name evidence="11" type="ORF">IG617_17275</name>
</gene>
<accession>A0A927Q5A3</accession>
<reference evidence="11 13" key="2">
    <citation type="submission" date="2020-09" db="EMBL/GenBank/DDBJ databases">
        <title>The genome sequence of type strain Labrenzia polysiphoniae KACC 19711.</title>
        <authorList>
            <person name="Liu Y."/>
        </authorList>
    </citation>
    <scope>NUCLEOTIDE SEQUENCE [LARGE SCALE GENOMIC DNA]</scope>
    <source>
        <strain evidence="11 13">KACC 19711</strain>
    </source>
</reference>
<dbReference type="GO" id="GO:0046930">
    <property type="term" value="C:pore complex"/>
    <property type="evidence" value="ECO:0007669"/>
    <property type="project" value="UniProtKB-KW"/>
</dbReference>
<evidence type="ECO:0000256" key="7">
    <source>
        <dbReference type="ARBA" id="ARBA00023114"/>
    </source>
</evidence>
<dbReference type="AlphaFoldDB" id="A0A927Q5A3"/>
<comment type="similarity">
    <text evidence="1 10">Belongs to the alphaproteobacteria porin family.</text>
</comment>
<dbReference type="EMBL" id="QTKU01000003">
    <property type="protein sequence ID" value="MBS8261402.1"/>
    <property type="molecule type" value="Genomic_DNA"/>
</dbReference>
<protein>
    <recommendedName>
        <fullName evidence="10">Porin</fullName>
    </recommendedName>
</protein>
<evidence type="ECO:0000313" key="11">
    <source>
        <dbReference type="EMBL" id="MBD8878048.1"/>
    </source>
</evidence>
<evidence type="ECO:0000313" key="12">
    <source>
        <dbReference type="EMBL" id="MBS8261402.1"/>
    </source>
</evidence>
<dbReference type="SUPFAM" id="SSF56935">
    <property type="entry name" value="Porins"/>
    <property type="match status" value="1"/>
</dbReference>
<evidence type="ECO:0000256" key="9">
    <source>
        <dbReference type="ARBA" id="ARBA00023237"/>
    </source>
</evidence>